<name>A0A8J3T8H7_9ACTN</name>
<proteinExistence type="predicted"/>
<evidence type="ECO:0000313" key="3">
    <source>
        <dbReference type="EMBL" id="GII21001.1"/>
    </source>
</evidence>
<comment type="caution">
    <text evidence="3">The sequence shown here is derived from an EMBL/GenBank/DDBJ whole genome shotgun (WGS) entry which is preliminary data.</text>
</comment>
<accession>A0A8J3T8H7</accession>
<dbReference type="PANTHER" id="PTHR31157:SF1">
    <property type="entry name" value="SCP DOMAIN-CONTAINING PROTEIN"/>
    <property type="match status" value="1"/>
</dbReference>
<reference evidence="3" key="1">
    <citation type="submission" date="2021-01" db="EMBL/GenBank/DDBJ databases">
        <title>Whole genome shotgun sequence of Planosporangium mesophilum NBRC 109066.</title>
        <authorList>
            <person name="Komaki H."/>
            <person name="Tamura T."/>
        </authorList>
    </citation>
    <scope>NUCLEOTIDE SEQUENCE</scope>
    <source>
        <strain evidence="3">NBRC 109066</strain>
    </source>
</reference>
<keyword evidence="1" id="KW-0732">Signal</keyword>
<dbReference type="Gene3D" id="3.40.33.10">
    <property type="entry name" value="CAP"/>
    <property type="match status" value="1"/>
</dbReference>
<feature type="domain" description="SCP" evidence="2">
    <location>
        <begin position="46"/>
        <end position="159"/>
    </location>
</feature>
<evidence type="ECO:0000313" key="4">
    <source>
        <dbReference type="Proteomes" id="UP000599074"/>
    </source>
</evidence>
<evidence type="ECO:0000259" key="2">
    <source>
        <dbReference type="Pfam" id="PF00188"/>
    </source>
</evidence>
<dbReference type="CDD" id="cd05379">
    <property type="entry name" value="CAP_bacterial"/>
    <property type="match status" value="1"/>
</dbReference>
<protein>
    <recommendedName>
        <fullName evidence="2">SCP domain-containing protein</fullName>
    </recommendedName>
</protein>
<gene>
    <name evidence="3" type="ORF">Pme01_05980</name>
</gene>
<dbReference type="PANTHER" id="PTHR31157">
    <property type="entry name" value="SCP DOMAIN-CONTAINING PROTEIN"/>
    <property type="match status" value="1"/>
</dbReference>
<evidence type="ECO:0000256" key="1">
    <source>
        <dbReference type="SAM" id="SignalP"/>
    </source>
</evidence>
<organism evidence="3 4">
    <name type="scientific">Planosporangium mesophilum</name>
    <dbReference type="NCBI Taxonomy" id="689768"/>
    <lineage>
        <taxon>Bacteria</taxon>
        <taxon>Bacillati</taxon>
        <taxon>Actinomycetota</taxon>
        <taxon>Actinomycetes</taxon>
        <taxon>Micromonosporales</taxon>
        <taxon>Micromonosporaceae</taxon>
        <taxon>Planosporangium</taxon>
    </lineage>
</organism>
<keyword evidence="4" id="KW-1185">Reference proteome</keyword>
<feature type="chain" id="PRO_5035295715" description="SCP domain-containing protein" evidence="1">
    <location>
        <begin position="32"/>
        <end position="162"/>
    </location>
</feature>
<feature type="signal peptide" evidence="1">
    <location>
        <begin position="1"/>
        <end position="31"/>
    </location>
</feature>
<sequence length="162" mass="17142">MTRTIRRAAVSAALITAAFGATLTVSGAANAATVSPTTVENQISTLINSKRAAAGCGALRTDERLRTVARAHSADMATRNFFSHNGSDGSTFATRIKSVGYTRAYGENIAWGYRTATAVVDGWMNSAPHRANILNCAYNNVGVGVAYKADGTPYWTQDFGRS</sequence>
<dbReference type="InterPro" id="IPR014044">
    <property type="entry name" value="CAP_dom"/>
</dbReference>
<dbReference type="Proteomes" id="UP000599074">
    <property type="component" value="Unassembled WGS sequence"/>
</dbReference>
<dbReference type="InterPro" id="IPR035940">
    <property type="entry name" value="CAP_sf"/>
</dbReference>
<dbReference type="EMBL" id="BOON01000005">
    <property type="protein sequence ID" value="GII21001.1"/>
    <property type="molecule type" value="Genomic_DNA"/>
</dbReference>
<dbReference type="Pfam" id="PF00188">
    <property type="entry name" value="CAP"/>
    <property type="match status" value="1"/>
</dbReference>
<dbReference type="AlphaFoldDB" id="A0A8J3T8H7"/>
<dbReference type="RefSeq" id="WP_168112774.1">
    <property type="nucleotide sequence ID" value="NZ_BOON01000005.1"/>
</dbReference>
<dbReference type="SUPFAM" id="SSF55797">
    <property type="entry name" value="PR-1-like"/>
    <property type="match status" value="1"/>
</dbReference>